<feature type="compositionally biased region" description="Basic and acidic residues" evidence="1">
    <location>
        <begin position="1"/>
        <end position="15"/>
    </location>
</feature>
<feature type="region of interest" description="Disordered" evidence="1">
    <location>
        <begin position="406"/>
        <end position="474"/>
    </location>
</feature>
<dbReference type="EMBL" id="JAWHQM010000010">
    <property type="protein sequence ID" value="KAK5629074.1"/>
    <property type="molecule type" value="Genomic_DNA"/>
</dbReference>
<sequence>MERSAGDFRHPRDMLSDIAEVPQELSEGPRTVARSTTQQEATRDFATHTALSSNHPNSDIHYADPIISGIDISHNTLRPHYSDREGPAQQFEIQDWATWCESEIVAGTLPENPEFKPHYLDTISEDSDDEFIVKKLGVTASADDLERPHSPAPNQTTESLINEAPSEDSPCDDTITKRLAKPVSSLDEVQDSSSAWLPTQQAVLDEIPTRNKEQKWLDPAADEEDQSCIETQRLRHVFDYDNFVAEASAVSHLRQTERLSSDEEFSEGLVASTKAQEGGTGHFDQRIDLNQGGEELNHHPQGELSWLSTRSNSIDESHNMGVEPLLTDERLSTIDVAYAPTKALPAEEPQVYALEDTSISDLELRSIRPRETQRAGLGLDLYKSPYAETSTDEDHSLTYFRTKSMPSSNFESPNPMSSGVDSLDDTCDQDRSTISIGTRNQRRPMLVHSSAQTDEELVHSAASSSEDRDTEERRFPTPAIVLPDLADSKIENSARAKSLKKKRRQHFREVEENVAAAVVIYATAQELSLSPSPSRGYGRINRNITETLGVGRGPVQASSDAVSSEISAQHSFDESDFSSSVADLSTDDERHRHRSRRSHHHSSRPRETVSGDEYRRHHHREHKSRDEGEQSAKVSSDRSMSSRHRKEEPLRRSKEEYRRHDGGHESPSHRRHRTPEEQAAHDKRKEERRAQRERERELELSREQKGKEAETTPPSSIRHSPRSSRRSGQSDLRPGHSSSERRVSIKEEPSPVSSRKLFNFRGGESILDAARVSPEDEMEAPPNRISMRSHFRSHRESGDASRTQREHREPRENRESRELREPREHRQHKEHREHREHRAHRVSGDVPRPRSSRHNDEIPDSPSRHRERSSRTRAEEDPKFSARSMPESEGRISTRSRADSDARRSTRSRGNDSDGKPSSQPSSSSHKPHSTENKEERHHRHSSRREERQRERDAERKKREAPQSGLKAVFRKLFA</sequence>
<feature type="compositionally biased region" description="Polar residues" evidence="1">
    <location>
        <begin position="556"/>
        <end position="570"/>
    </location>
</feature>
<protein>
    <submittedName>
        <fullName evidence="2">Uncharacterized protein</fullName>
    </submittedName>
</protein>
<feature type="compositionally biased region" description="Polar residues" evidence="1">
    <location>
        <begin position="406"/>
        <end position="420"/>
    </location>
</feature>
<accession>A0AAN7UWX6</accession>
<reference evidence="2 3" key="1">
    <citation type="submission" date="2023-10" db="EMBL/GenBank/DDBJ databases">
        <title>Draft genome sequence of Xylaria bambusicola isolate GMP-LS, the root and basal stem rot pathogen of sugarcane in Indonesia.</title>
        <authorList>
            <person name="Selvaraj P."/>
            <person name="Muralishankar V."/>
            <person name="Muruganantham S."/>
            <person name="Sp S."/>
            <person name="Haryani S."/>
            <person name="Lau K.J.X."/>
            <person name="Naqvi N.I."/>
        </authorList>
    </citation>
    <scope>NUCLEOTIDE SEQUENCE [LARGE SCALE GENOMIC DNA]</scope>
    <source>
        <strain evidence="2">GMP-LS</strain>
    </source>
</reference>
<dbReference type="AlphaFoldDB" id="A0AAN7UWX6"/>
<feature type="compositionally biased region" description="Basic and acidic residues" evidence="1">
    <location>
        <begin position="944"/>
        <end position="961"/>
    </location>
</feature>
<feature type="compositionally biased region" description="Basic and acidic residues" evidence="1">
    <location>
        <begin position="794"/>
        <end position="824"/>
    </location>
</feature>
<evidence type="ECO:0000313" key="3">
    <source>
        <dbReference type="Proteomes" id="UP001305414"/>
    </source>
</evidence>
<feature type="compositionally biased region" description="Basic and acidic residues" evidence="1">
    <location>
        <begin position="738"/>
        <end position="749"/>
    </location>
</feature>
<evidence type="ECO:0000313" key="2">
    <source>
        <dbReference type="EMBL" id="KAK5629074.1"/>
    </source>
</evidence>
<comment type="caution">
    <text evidence="2">The sequence shown here is derived from an EMBL/GenBank/DDBJ whole genome shotgun (WGS) entry which is preliminary data.</text>
</comment>
<dbReference type="Proteomes" id="UP001305414">
    <property type="component" value="Unassembled WGS sequence"/>
</dbReference>
<feature type="compositionally biased region" description="Basic residues" evidence="1">
    <location>
        <begin position="591"/>
        <end position="603"/>
    </location>
</feature>
<feature type="compositionally biased region" description="Basic and acidic residues" evidence="1">
    <location>
        <begin position="604"/>
        <end position="615"/>
    </location>
</feature>
<feature type="compositionally biased region" description="Basic and acidic residues" evidence="1">
    <location>
        <begin position="465"/>
        <end position="474"/>
    </location>
</feature>
<feature type="compositionally biased region" description="Basic residues" evidence="1">
    <location>
        <begin position="825"/>
        <end position="841"/>
    </location>
</feature>
<feature type="region of interest" description="Disordered" evidence="1">
    <location>
        <begin position="1"/>
        <end position="41"/>
    </location>
</feature>
<proteinExistence type="predicted"/>
<evidence type="ECO:0000256" key="1">
    <source>
        <dbReference type="SAM" id="MobiDB-lite"/>
    </source>
</evidence>
<keyword evidence="3" id="KW-1185">Reference proteome</keyword>
<name>A0AAN7UWX6_9PEZI</name>
<organism evidence="2 3">
    <name type="scientific">Xylaria bambusicola</name>
    <dbReference type="NCBI Taxonomy" id="326684"/>
    <lineage>
        <taxon>Eukaryota</taxon>
        <taxon>Fungi</taxon>
        <taxon>Dikarya</taxon>
        <taxon>Ascomycota</taxon>
        <taxon>Pezizomycotina</taxon>
        <taxon>Sordariomycetes</taxon>
        <taxon>Xylariomycetidae</taxon>
        <taxon>Xylariales</taxon>
        <taxon>Xylariaceae</taxon>
        <taxon>Xylaria</taxon>
    </lineage>
</organism>
<gene>
    <name evidence="2" type="ORF">RRF57_004789</name>
</gene>
<feature type="compositionally biased region" description="Low complexity" evidence="1">
    <location>
        <begin position="916"/>
        <end position="925"/>
    </location>
</feature>
<feature type="region of interest" description="Disordered" evidence="1">
    <location>
        <begin position="142"/>
        <end position="170"/>
    </location>
</feature>
<feature type="region of interest" description="Disordered" evidence="1">
    <location>
        <begin position="550"/>
        <end position="975"/>
    </location>
</feature>
<feature type="compositionally biased region" description="Basic and acidic residues" evidence="1">
    <location>
        <begin position="869"/>
        <end position="915"/>
    </location>
</feature>
<feature type="compositionally biased region" description="Basic and acidic residues" evidence="1">
    <location>
        <begin position="645"/>
        <end position="710"/>
    </location>
</feature>